<proteinExistence type="predicted"/>
<feature type="compositionally biased region" description="Polar residues" evidence="1">
    <location>
        <begin position="24"/>
        <end position="36"/>
    </location>
</feature>
<dbReference type="EMBL" id="JAGGLP010000025">
    <property type="protein sequence ID" value="MBP2054972.1"/>
    <property type="molecule type" value="Genomic_DNA"/>
</dbReference>
<feature type="region of interest" description="Disordered" evidence="1">
    <location>
        <begin position="22"/>
        <end position="59"/>
    </location>
</feature>
<organism evidence="2 4">
    <name type="scientific">Streptomyces griseochromogenes</name>
    <dbReference type="NCBI Taxonomy" id="68214"/>
    <lineage>
        <taxon>Bacteria</taxon>
        <taxon>Bacillati</taxon>
        <taxon>Actinomycetota</taxon>
        <taxon>Actinomycetes</taxon>
        <taxon>Kitasatosporales</taxon>
        <taxon>Streptomycetaceae</taxon>
        <taxon>Streptomyces</taxon>
    </lineage>
</organism>
<dbReference type="Proteomes" id="UP001519309">
    <property type="component" value="Unassembled WGS sequence"/>
</dbReference>
<dbReference type="KEGG" id="sgs:AVL59_33000"/>
<name>A0A1B1B4P6_9ACTN</name>
<dbReference type="AlphaFoldDB" id="A0A1B1B4P6"/>
<sequence length="59" mass="6086">MHLEQQVGRSILGSIASVVAISQVRDSGSPTAPSFSTDRRARPPPSGTMISTFASSPAS</sequence>
<evidence type="ECO:0000256" key="1">
    <source>
        <dbReference type="SAM" id="MobiDB-lite"/>
    </source>
</evidence>
<dbReference type="Proteomes" id="UP000092659">
    <property type="component" value="Chromosome"/>
</dbReference>
<evidence type="ECO:0000313" key="5">
    <source>
        <dbReference type="Proteomes" id="UP001519309"/>
    </source>
</evidence>
<feature type="compositionally biased region" description="Polar residues" evidence="1">
    <location>
        <begin position="48"/>
        <end position="59"/>
    </location>
</feature>
<dbReference type="EMBL" id="CP016279">
    <property type="protein sequence ID" value="ANP53732.1"/>
    <property type="molecule type" value="Genomic_DNA"/>
</dbReference>
<evidence type="ECO:0000313" key="2">
    <source>
        <dbReference type="EMBL" id="ANP53732.1"/>
    </source>
</evidence>
<reference evidence="3 5" key="2">
    <citation type="submission" date="2021-03" db="EMBL/GenBank/DDBJ databases">
        <title>Genomic Encyclopedia of Type Strains, Phase IV (KMG-IV): sequencing the most valuable type-strain genomes for metagenomic binning, comparative biology and taxonomic classification.</title>
        <authorList>
            <person name="Goeker M."/>
        </authorList>
    </citation>
    <scope>NUCLEOTIDE SEQUENCE [LARGE SCALE GENOMIC DNA]</scope>
    <source>
        <strain evidence="3 5">DSM 40499</strain>
    </source>
</reference>
<evidence type="ECO:0000313" key="3">
    <source>
        <dbReference type="EMBL" id="MBP2054972.1"/>
    </source>
</evidence>
<evidence type="ECO:0000313" key="4">
    <source>
        <dbReference type="Proteomes" id="UP000092659"/>
    </source>
</evidence>
<keyword evidence="5" id="KW-1185">Reference proteome</keyword>
<dbReference type="RefSeq" id="WP_067312007.1">
    <property type="nucleotide sequence ID" value="NZ_CP016279.1"/>
</dbReference>
<gene>
    <name evidence="2" type="ORF">AVL59_33000</name>
    <name evidence="3" type="ORF">J2Z21_007984</name>
</gene>
<accession>A0A1B1B4P6</accession>
<protein>
    <submittedName>
        <fullName evidence="2">Uncharacterized protein</fullName>
    </submittedName>
</protein>
<reference evidence="2 4" key="1">
    <citation type="submission" date="2016-06" db="EMBL/GenBank/DDBJ databases">
        <title>Complete genome sequence of Streptomyces griseochromogenes ATCC 14511, the Blasticidin S producer.</title>
        <authorList>
            <person name="Wu L."/>
        </authorList>
    </citation>
    <scope>NUCLEOTIDE SEQUENCE [LARGE SCALE GENOMIC DNA]</scope>
    <source>
        <strain evidence="2 4">ATCC 14511</strain>
    </source>
</reference>